<sequence length="568" mass="64085">MLKSSSKCLIVQKLSSESSPPLNHHHYRTLLFFHPPTAQNAVHTGLGQPSDPQAHSPGILLKFEANAARLCIALQCSPGLEFHQPSLSIPEPRVSSRLVHSADERPIRNGSITNHRGLTTKHIDVRRIERIQNLYTVSNNNSSHVDMSSTSVSWRPSTIFTIAIVFRLILLLYGRWQDAHSPVKYTDIDYLVFTDAARYVSYGKSPYERATYRYTPLLAWLLIPTTWGGLWFEFGKALFAAGDIVTGWLILRILRTRGMETKRALKFASIWLLNPMVANISTRGSSEGLLAVLVVALLWAVQSRRIVLAGCLLGFAVHFKIYPFIYAASIFWWLGSARLMDVNASVVQRAFSLINQDRVNMAVFSFLTFMGFNAVMYKMYGMPFIEHTYTYHVSRIDHRHNFSVYNTVLHQSSMRGIDSGLKIESLAFLPQLLLSVVVIPLLMAKSDLATTMLAQTFAFVTFNKVCTSQYFLWYMVFLPFYLPTSTLLRSPRLGVTALVLWILGQAAWLQQGFELEFLGHSTFVPGLWLASIAFFLINCWLLGLIVRDVRSESTALNASPSTSSKKLK</sequence>
<feature type="transmembrane region" description="Helical" evidence="13">
    <location>
        <begin position="423"/>
        <end position="444"/>
    </location>
</feature>
<dbReference type="PANTHER" id="PTHR12886">
    <property type="entry name" value="PIG-M MANNOSYLTRANSFERASE"/>
    <property type="match status" value="1"/>
</dbReference>
<dbReference type="InterPro" id="IPR007704">
    <property type="entry name" value="PIG-M"/>
</dbReference>
<feature type="transmembrane region" description="Helical" evidence="13">
    <location>
        <begin position="230"/>
        <end position="251"/>
    </location>
</feature>
<dbReference type="EC" id="2.4.1.-" evidence="13"/>
<feature type="transmembrane region" description="Helical" evidence="13">
    <location>
        <begin position="319"/>
        <end position="339"/>
    </location>
</feature>
<keyword evidence="8 13" id="KW-0812">Transmembrane</keyword>
<dbReference type="Proteomes" id="UP000215127">
    <property type="component" value="Chromosome 5"/>
</dbReference>
<evidence type="ECO:0000256" key="8">
    <source>
        <dbReference type="ARBA" id="ARBA00022692"/>
    </source>
</evidence>
<accession>A0A1X7RTP8</accession>
<evidence type="ECO:0000256" key="6">
    <source>
        <dbReference type="ARBA" id="ARBA00022676"/>
    </source>
</evidence>
<evidence type="ECO:0000256" key="7">
    <source>
        <dbReference type="ARBA" id="ARBA00022679"/>
    </source>
</evidence>
<dbReference type="EMBL" id="LT853696">
    <property type="protein sequence ID" value="SMQ50759.1"/>
    <property type="molecule type" value="Genomic_DNA"/>
</dbReference>
<dbReference type="AlphaFoldDB" id="A0A1X7RTP8"/>
<keyword evidence="5 13" id="KW-0337">GPI-anchor biosynthesis</keyword>
<evidence type="ECO:0000256" key="3">
    <source>
        <dbReference type="ARBA" id="ARBA00011071"/>
    </source>
</evidence>
<evidence type="ECO:0000256" key="10">
    <source>
        <dbReference type="ARBA" id="ARBA00022989"/>
    </source>
</evidence>
<comment type="pathway">
    <text evidence="2 13">Glycolipid biosynthesis; glycosylphosphatidylinositol-anchor biosynthesis.</text>
</comment>
<evidence type="ECO:0000256" key="2">
    <source>
        <dbReference type="ARBA" id="ARBA00004687"/>
    </source>
</evidence>
<feature type="transmembrane region" description="Helical" evidence="13">
    <location>
        <begin position="523"/>
        <end position="546"/>
    </location>
</feature>
<keyword evidence="10 13" id="KW-1133">Transmembrane helix</keyword>
<comment type="subcellular location">
    <subcellularLocation>
        <location evidence="1 13">Endoplasmic reticulum membrane</location>
        <topology evidence="1 13">Multi-pass membrane protein</topology>
    </subcellularLocation>
</comment>
<dbReference type="UniPathway" id="UPA00196"/>
<keyword evidence="11 13" id="KW-0472">Membrane</keyword>
<evidence type="ECO:0000256" key="11">
    <source>
        <dbReference type="ARBA" id="ARBA00023136"/>
    </source>
</evidence>
<feature type="transmembrane region" description="Helical" evidence="13">
    <location>
        <begin position="157"/>
        <end position="176"/>
    </location>
</feature>
<dbReference type="STRING" id="1276538.A0A1X7RTP8"/>
<dbReference type="Pfam" id="PF05007">
    <property type="entry name" value="Mannosyl_trans"/>
    <property type="match status" value="1"/>
</dbReference>
<keyword evidence="6 13" id="KW-0328">Glycosyltransferase</keyword>
<dbReference type="GO" id="GO:0004376">
    <property type="term" value="F:GPI mannosyltransferase activity"/>
    <property type="evidence" value="ECO:0007669"/>
    <property type="project" value="InterPro"/>
</dbReference>
<dbReference type="GO" id="GO:0006506">
    <property type="term" value="P:GPI anchor biosynthetic process"/>
    <property type="evidence" value="ECO:0007669"/>
    <property type="project" value="UniProtKB-UniPathway"/>
</dbReference>
<evidence type="ECO:0000256" key="12">
    <source>
        <dbReference type="ARBA" id="ARBA00025399"/>
    </source>
</evidence>
<dbReference type="PANTHER" id="PTHR12886:SF0">
    <property type="entry name" value="GPI MANNOSYLTRANSFERASE 1"/>
    <property type="match status" value="1"/>
</dbReference>
<dbReference type="GO" id="GO:0005789">
    <property type="term" value="C:endoplasmic reticulum membrane"/>
    <property type="evidence" value="ECO:0007669"/>
    <property type="project" value="UniProtKB-SubCell"/>
</dbReference>
<evidence type="ECO:0000256" key="13">
    <source>
        <dbReference type="RuleBase" id="RU365064"/>
    </source>
</evidence>
<protein>
    <recommendedName>
        <fullName evidence="4 13">GPI mannosyltransferase 1</fullName>
        <ecNumber evidence="13">2.4.1.-</ecNumber>
    </recommendedName>
    <alternativeName>
        <fullName evidence="13">GPI mannosyltransferase I</fullName>
    </alternativeName>
</protein>
<reference evidence="14 15" key="1">
    <citation type="submission" date="2016-06" db="EMBL/GenBank/DDBJ databases">
        <authorList>
            <person name="Kjaerup R.B."/>
            <person name="Dalgaard T.S."/>
            <person name="Juul-Madsen H.R."/>
        </authorList>
    </citation>
    <scope>NUCLEOTIDE SEQUENCE [LARGE SCALE GENOMIC DNA]</scope>
</reference>
<comment type="function">
    <text evidence="12 13">Mannosyltransferase involved in glycosylphosphatidylinositol-anchor biosynthesis. Transfers the first alpha-1,4-mannose to GlcN-acyl-PI during GPI precursor assembly. Required for cell wall integrity.</text>
</comment>
<evidence type="ECO:0000256" key="5">
    <source>
        <dbReference type="ARBA" id="ARBA00022502"/>
    </source>
</evidence>
<evidence type="ECO:0000313" key="14">
    <source>
        <dbReference type="EMBL" id="SMQ50759.1"/>
    </source>
</evidence>
<dbReference type="GO" id="GO:1990529">
    <property type="term" value="C:glycosylphosphatidylinositol-mannosyltransferase I complex"/>
    <property type="evidence" value="ECO:0007669"/>
    <property type="project" value="TreeGrafter"/>
</dbReference>
<proteinExistence type="inferred from homology"/>
<evidence type="ECO:0000313" key="15">
    <source>
        <dbReference type="Proteomes" id="UP000215127"/>
    </source>
</evidence>
<evidence type="ECO:0000256" key="1">
    <source>
        <dbReference type="ARBA" id="ARBA00004477"/>
    </source>
</evidence>
<keyword evidence="15" id="KW-1185">Reference proteome</keyword>
<comment type="similarity">
    <text evidence="3 13">Belongs to the PIGM family.</text>
</comment>
<gene>
    <name evidence="14" type="ORF">ZT3D7_G5912</name>
</gene>
<keyword evidence="9 13" id="KW-0256">Endoplasmic reticulum</keyword>
<feature type="transmembrane region" description="Helical" evidence="13">
    <location>
        <begin position="359"/>
        <end position="377"/>
    </location>
</feature>
<dbReference type="GO" id="GO:0051751">
    <property type="term" value="F:alpha-1,4-mannosyltransferase activity"/>
    <property type="evidence" value="ECO:0007669"/>
    <property type="project" value="InterPro"/>
</dbReference>
<evidence type="ECO:0000256" key="4">
    <source>
        <dbReference type="ARBA" id="ARBA00013797"/>
    </source>
</evidence>
<evidence type="ECO:0000256" key="9">
    <source>
        <dbReference type="ARBA" id="ARBA00022824"/>
    </source>
</evidence>
<keyword evidence="7 13" id="KW-0808">Transferase</keyword>
<feature type="transmembrane region" description="Helical" evidence="13">
    <location>
        <begin position="493"/>
        <end position="511"/>
    </location>
</feature>
<name>A0A1X7RTP8_ZYMT9</name>
<feature type="transmembrane region" description="Helical" evidence="13">
    <location>
        <begin position="456"/>
        <end position="481"/>
    </location>
</feature>
<organism evidence="14 15">
    <name type="scientific">Zymoseptoria tritici (strain ST99CH_3D7)</name>
    <dbReference type="NCBI Taxonomy" id="1276538"/>
    <lineage>
        <taxon>Eukaryota</taxon>
        <taxon>Fungi</taxon>
        <taxon>Dikarya</taxon>
        <taxon>Ascomycota</taxon>
        <taxon>Pezizomycotina</taxon>
        <taxon>Dothideomycetes</taxon>
        <taxon>Dothideomycetidae</taxon>
        <taxon>Mycosphaerellales</taxon>
        <taxon>Mycosphaerellaceae</taxon>
        <taxon>Zymoseptoria</taxon>
    </lineage>
</organism>